<keyword evidence="4 6" id="KW-0472">Membrane</keyword>
<dbReference type="CDD" id="cd07042">
    <property type="entry name" value="STAS_SulP_like_sulfate_transporter"/>
    <property type="match status" value="1"/>
</dbReference>
<dbReference type="STRING" id="7574.A0A1S3I4W3"/>
<evidence type="ECO:0000313" key="8">
    <source>
        <dbReference type="Proteomes" id="UP000085678"/>
    </source>
</evidence>
<evidence type="ECO:0000256" key="5">
    <source>
        <dbReference type="SAM" id="MobiDB-lite"/>
    </source>
</evidence>
<dbReference type="InterPro" id="IPR002645">
    <property type="entry name" value="STAS_dom"/>
</dbReference>
<reference evidence="9" key="1">
    <citation type="submission" date="2025-08" db="UniProtKB">
        <authorList>
            <consortium name="RefSeq"/>
        </authorList>
    </citation>
    <scope>IDENTIFICATION</scope>
    <source>
        <tissue evidence="9">Gonads</tissue>
    </source>
</reference>
<gene>
    <name evidence="9" type="primary">LOC106160742</name>
</gene>
<keyword evidence="2 6" id="KW-0812">Transmembrane</keyword>
<dbReference type="RefSeq" id="XP_013392871.1">
    <property type="nucleotide sequence ID" value="XM_013537417.1"/>
</dbReference>
<dbReference type="InParanoid" id="A0A1S3I4W3"/>
<sequence>MDSSSKEKHPPPPTEGGEASSRQAIQSFPQQTTPGITEADDSTTFTPVRPVYLQHDFDKQHGYSKQSVTTASRIHQQCRKHCTCGSGCVQGFLLRLFPFVSIMRQYKFPQWFIGDLVSGLTVGIMHLPQGMAYALLAGLPSIHGLYVSFFPPLVYFFFGTSKHTSLGTMAVVCLMAGAVVDRQTVSWTPPISSLDILNVSSFANDTPVSGNITCDADTNSNQECVDFKIGVATALAMLVGFWQLMKGILRLGFITNYLSDPLISGFTTGAACHVFSSQIKHVFGLSIKASEVTNPFKLVKFYIQFFQSLPQTNLAALTTSVICILALALTKECINARFKSKMKMPVPIELIVVIVSTVVCYFAKLDEEFKVTVVGYIPTGIPEPTLPPVEHFSNLIMDAFGVSIVAFTISVSMAKILAQHQAYTIDATQELIAYGLSNVVGSVFSTFPCCVSMSRSLVQETTGGRTQVASLVSCLFIFIVILFAGSLFRTLPRCVLASIVIVALKGMFLQVKDLRRLWRISKFDFAIWTVTFLAVVLLNVDWGLIVGVGFSLVTVVFRTQWPRSSVLGRVPNSEIYVDTKSYENTIQDPGIKIFRFESSLYYANAERFSHKLYSATGCDPGLLMTSQDRGEDKSAKEGEDDQTQRGLSVGQSTEELVLDVATTKITENSEKRVGNRVAQPPINYIILDCSAMTFIDDVGIKVLKQVMSEYKKVNICVLLAMCRAQIRDMLQKSNFSDKFGDDFIYFMVHDAVMAAMERAKNTRESCR</sequence>
<dbReference type="KEGG" id="lak:106160742"/>
<dbReference type="Gene3D" id="3.30.750.24">
    <property type="entry name" value="STAS domain"/>
    <property type="match status" value="1"/>
</dbReference>
<evidence type="ECO:0000256" key="4">
    <source>
        <dbReference type="ARBA" id="ARBA00023136"/>
    </source>
</evidence>
<dbReference type="GeneID" id="106160742"/>
<dbReference type="Pfam" id="PF01740">
    <property type="entry name" value="STAS"/>
    <property type="match status" value="1"/>
</dbReference>
<dbReference type="SUPFAM" id="SSF52091">
    <property type="entry name" value="SpoIIaa-like"/>
    <property type="match status" value="1"/>
</dbReference>
<comment type="subcellular location">
    <subcellularLocation>
        <location evidence="1">Membrane</location>
        <topology evidence="1">Multi-pass membrane protein</topology>
    </subcellularLocation>
</comment>
<evidence type="ECO:0000313" key="9">
    <source>
        <dbReference type="RefSeq" id="XP_013392871.1"/>
    </source>
</evidence>
<dbReference type="InterPro" id="IPR001902">
    <property type="entry name" value="SLC26A/SulP_fam"/>
</dbReference>
<dbReference type="FunCoup" id="A0A1S3I4W3">
    <property type="interactions" value="139"/>
</dbReference>
<dbReference type="Pfam" id="PF00916">
    <property type="entry name" value="Sulfate_transp"/>
    <property type="match status" value="1"/>
</dbReference>
<feature type="domain" description="STAS" evidence="7">
    <location>
        <begin position="581"/>
        <end position="755"/>
    </location>
</feature>
<name>A0A1S3I4W3_LINAN</name>
<protein>
    <submittedName>
        <fullName evidence="9">Sulfate anion transporter 1-like</fullName>
    </submittedName>
</protein>
<feature type="transmembrane region" description="Helical" evidence="6">
    <location>
        <begin position="346"/>
        <end position="364"/>
    </location>
</feature>
<dbReference type="NCBIfam" id="TIGR00815">
    <property type="entry name" value="sulP"/>
    <property type="match status" value="1"/>
</dbReference>
<feature type="transmembrane region" description="Helical" evidence="6">
    <location>
        <begin position="133"/>
        <end position="157"/>
    </location>
</feature>
<dbReference type="InterPro" id="IPR036513">
    <property type="entry name" value="STAS_dom_sf"/>
</dbReference>
<feature type="compositionally biased region" description="Basic and acidic residues" evidence="5">
    <location>
        <begin position="1"/>
        <end position="10"/>
    </location>
</feature>
<feature type="transmembrane region" description="Helical" evidence="6">
    <location>
        <begin position="531"/>
        <end position="557"/>
    </location>
</feature>
<dbReference type="GO" id="GO:0016020">
    <property type="term" value="C:membrane"/>
    <property type="evidence" value="ECO:0007669"/>
    <property type="project" value="UniProtKB-SubCell"/>
</dbReference>
<keyword evidence="3 6" id="KW-1133">Transmembrane helix</keyword>
<feature type="region of interest" description="Disordered" evidence="5">
    <location>
        <begin position="1"/>
        <end position="43"/>
    </location>
</feature>
<feature type="compositionally biased region" description="Basic and acidic residues" evidence="5">
    <location>
        <begin position="628"/>
        <end position="637"/>
    </location>
</feature>
<feature type="transmembrane region" description="Helical" evidence="6">
    <location>
        <begin position="108"/>
        <end position="127"/>
    </location>
</feature>
<dbReference type="PROSITE" id="PS50801">
    <property type="entry name" value="STAS"/>
    <property type="match status" value="1"/>
</dbReference>
<proteinExistence type="predicted"/>
<evidence type="ECO:0000256" key="3">
    <source>
        <dbReference type="ARBA" id="ARBA00022989"/>
    </source>
</evidence>
<feature type="compositionally biased region" description="Polar residues" evidence="5">
    <location>
        <begin position="20"/>
        <end position="35"/>
    </location>
</feature>
<feature type="region of interest" description="Disordered" evidence="5">
    <location>
        <begin position="626"/>
        <end position="648"/>
    </location>
</feature>
<feature type="transmembrane region" description="Helical" evidence="6">
    <location>
        <begin position="494"/>
        <end position="511"/>
    </location>
</feature>
<evidence type="ECO:0000256" key="1">
    <source>
        <dbReference type="ARBA" id="ARBA00004141"/>
    </source>
</evidence>
<feature type="transmembrane region" description="Helical" evidence="6">
    <location>
        <begin position="431"/>
        <end position="454"/>
    </location>
</feature>
<feature type="transmembrane region" description="Helical" evidence="6">
    <location>
        <begin position="466"/>
        <end position="487"/>
    </location>
</feature>
<feature type="transmembrane region" description="Helical" evidence="6">
    <location>
        <begin position="392"/>
        <end position="411"/>
    </location>
</feature>
<accession>A0A1S3I4W3</accession>
<evidence type="ECO:0000256" key="6">
    <source>
        <dbReference type="SAM" id="Phobius"/>
    </source>
</evidence>
<dbReference type="GO" id="GO:0055085">
    <property type="term" value="P:transmembrane transport"/>
    <property type="evidence" value="ECO:0007669"/>
    <property type="project" value="InterPro"/>
</dbReference>
<dbReference type="InterPro" id="IPR011547">
    <property type="entry name" value="SLC26A/SulP_dom"/>
</dbReference>
<organism evidence="8 9">
    <name type="scientific">Lingula anatina</name>
    <name type="common">Brachiopod</name>
    <name type="synonym">Lingula unguis</name>
    <dbReference type="NCBI Taxonomy" id="7574"/>
    <lineage>
        <taxon>Eukaryota</taxon>
        <taxon>Metazoa</taxon>
        <taxon>Spiralia</taxon>
        <taxon>Lophotrochozoa</taxon>
        <taxon>Brachiopoda</taxon>
        <taxon>Linguliformea</taxon>
        <taxon>Lingulata</taxon>
        <taxon>Lingulida</taxon>
        <taxon>Linguloidea</taxon>
        <taxon>Lingulidae</taxon>
        <taxon>Lingula</taxon>
    </lineage>
</organism>
<dbReference type="PANTHER" id="PTHR11814">
    <property type="entry name" value="SULFATE TRANSPORTER"/>
    <property type="match status" value="1"/>
</dbReference>
<evidence type="ECO:0000259" key="7">
    <source>
        <dbReference type="PROSITE" id="PS50801"/>
    </source>
</evidence>
<dbReference type="AlphaFoldDB" id="A0A1S3I4W3"/>
<dbReference type="OrthoDB" id="288203at2759"/>
<dbReference type="Proteomes" id="UP000085678">
    <property type="component" value="Unplaced"/>
</dbReference>
<evidence type="ECO:0000256" key="2">
    <source>
        <dbReference type="ARBA" id="ARBA00022692"/>
    </source>
</evidence>
<keyword evidence="8" id="KW-1185">Reference proteome</keyword>